<dbReference type="EMBL" id="BAAANT010000038">
    <property type="protein sequence ID" value="GAA2153502.1"/>
    <property type="molecule type" value="Genomic_DNA"/>
</dbReference>
<evidence type="ECO:0000313" key="2">
    <source>
        <dbReference type="EMBL" id="GAA2153502.1"/>
    </source>
</evidence>
<reference evidence="2 3" key="1">
    <citation type="journal article" date="2019" name="Int. J. Syst. Evol. Microbiol.">
        <title>The Global Catalogue of Microorganisms (GCM) 10K type strain sequencing project: providing services to taxonomists for standard genome sequencing and annotation.</title>
        <authorList>
            <consortium name="The Broad Institute Genomics Platform"/>
            <consortium name="The Broad Institute Genome Sequencing Center for Infectious Disease"/>
            <person name="Wu L."/>
            <person name="Ma J."/>
        </authorList>
    </citation>
    <scope>NUCLEOTIDE SEQUENCE [LARGE SCALE GENOMIC DNA]</scope>
    <source>
        <strain evidence="2 3">JCM 14560</strain>
    </source>
</reference>
<evidence type="ECO:0000256" key="1">
    <source>
        <dbReference type="SAM" id="MobiDB-lite"/>
    </source>
</evidence>
<keyword evidence="3" id="KW-1185">Reference proteome</keyword>
<feature type="region of interest" description="Disordered" evidence="1">
    <location>
        <begin position="1"/>
        <end position="25"/>
    </location>
</feature>
<evidence type="ECO:0000313" key="3">
    <source>
        <dbReference type="Proteomes" id="UP001422759"/>
    </source>
</evidence>
<feature type="region of interest" description="Disordered" evidence="1">
    <location>
        <begin position="63"/>
        <end position="91"/>
    </location>
</feature>
<accession>A0ABN3A3Z9</accession>
<dbReference type="Proteomes" id="UP001422759">
    <property type="component" value="Unassembled WGS sequence"/>
</dbReference>
<proteinExistence type="predicted"/>
<feature type="compositionally biased region" description="Basic and acidic residues" evidence="1">
    <location>
        <begin position="80"/>
        <end position="91"/>
    </location>
</feature>
<name>A0ABN3A3Z9_9ACTN</name>
<comment type="caution">
    <text evidence="2">The sequence shown here is derived from an EMBL/GenBank/DDBJ whole genome shotgun (WGS) entry which is preliminary data.</text>
</comment>
<sequence>MSTDPSRSGMFTAVGTPSEGGRPKAAIGQCYRRLEPGVRVGRGGAEQTVDLVQALPCGLRVGAEAGGDFGSGAPVGLRSGEQREIPEPLTY</sequence>
<organism evidence="2 3">
    <name type="scientific">Kitasatospora kazusensis</name>
    <dbReference type="NCBI Taxonomy" id="407974"/>
    <lineage>
        <taxon>Bacteria</taxon>
        <taxon>Bacillati</taxon>
        <taxon>Actinomycetota</taxon>
        <taxon>Actinomycetes</taxon>
        <taxon>Kitasatosporales</taxon>
        <taxon>Streptomycetaceae</taxon>
        <taxon>Kitasatospora</taxon>
    </lineage>
</organism>
<gene>
    <name evidence="2" type="ORF">GCM10009760_51280</name>
</gene>
<protein>
    <submittedName>
        <fullName evidence="2">Uncharacterized protein</fullName>
    </submittedName>
</protein>